<gene>
    <name evidence="3" type="ORF">RFI_22630</name>
</gene>
<evidence type="ECO:0000256" key="1">
    <source>
        <dbReference type="SAM" id="MobiDB-lite"/>
    </source>
</evidence>
<evidence type="ECO:0000259" key="2">
    <source>
        <dbReference type="Pfam" id="PF17954"/>
    </source>
</evidence>
<dbReference type="EMBL" id="ASPP01019815">
    <property type="protein sequence ID" value="ETO14735.1"/>
    <property type="molecule type" value="Genomic_DNA"/>
</dbReference>
<keyword evidence="4" id="KW-1185">Reference proteome</keyword>
<feature type="compositionally biased region" description="Polar residues" evidence="1">
    <location>
        <begin position="285"/>
        <end position="306"/>
    </location>
</feature>
<feature type="compositionally biased region" description="Basic and acidic residues" evidence="1">
    <location>
        <begin position="123"/>
        <end position="133"/>
    </location>
</feature>
<proteinExistence type="predicted"/>
<dbReference type="AlphaFoldDB" id="X6MNS5"/>
<feature type="region of interest" description="Disordered" evidence="1">
    <location>
        <begin position="262"/>
        <end position="306"/>
    </location>
</feature>
<sequence length="413" mass="47639">MGFGCLRVLNDDIVKPENGFETHFHRHFEIFTAHCFTYTNNKISYVIEGDLTHKDSITEKDETLCRGDFQFMSAGKEEGKKKIKIKVKKKTNKKSNKKRADRLNRLLHVISPLPIEKPLLQANRDKDKDEKLDQSNTETSANAPIQLRNDCNVLKKEMEGRQRSRQEKTTTSKNIFTIWGGTNSYVSELEENHTVEYKLKEDRQLYLVCIEGIVDVTSLDPENQSVQLYSREAVKIYGGSSDVPITIKATGMMNDNRKYINHNIRETDKEKGTDNEKEIEKEQAKSLSKSQNYSSQPKKAVTSSSNNWSFSQLERGGDNYPSGHVMLIDVKKEHTIASWLNAISIFCVFVITVDLISSSSFQKSIPEKQDYHEKKIKPTRFYKKSKKHLKNPKKRKEKQNIKTKISQKLFSCQ</sequence>
<name>X6MNS5_RETFI</name>
<dbReference type="Gene3D" id="2.60.120.10">
    <property type="entry name" value="Jelly Rolls"/>
    <property type="match status" value="2"/>
</dbReference>
<dbReference type="InterPro" id="IPR041602">
    <property type="entry name" value="Quercetinase_C"/>
</dbReference>
<feature type="compositionally biased region" description="Basic and acidic residues" evidence="1">
    <location>
        <begin position="262"/>
        <end position="284"/>
    </location>
</feature>
<organism evidence="3 4">
    <name type="scientific">Reticulomyxa filosa</name>
    <dbReference type="NCBI Taxonomy" id="46433"/>
    <lineage>
        <taxon>Eukaryota</taxon>
        <taxon>Sar</taxon>
        <taxon>Rhizaria</taxon>
        <taxon>Retaria</taxon>
        <taxon>Foraminifera</taxon>
        <taxon>Monothalamids</taxon>
        <taxon>Reticulomyxidae</taxon>
        <taxon>Reticulomyxa</taxon>
    </lineage>
</organism>
<dbReference type="Proteomes" id="UP000023152">
    <property type="component" value="Unassembled WGS sequence"/>
</dbReference>
<feature type="region of interest" description="Disordered" evidence="1">
    <location>
        <begin position="118"/>
        <end position="142"/>
    </location>
</feature>
<dbReference type="InterPro" id="IPR011051">
    <property type="entry name" value="RmlC_Cupin_sf"/>
</dbReference>
<dbReference type="Pfam" id="PF17954">
    <property type="entry name" value="Pirin_C_2"/>
    <property type="match status" value="1"/>
</dbReference>
<protein>
    <submittedName>
        <fullName evidence="3">Pirin domain-containing protein</fullName>
    </submittedName>
</protein>
<dbReference type="InterPro" id="IPR014710">
    <property type="entry name" value="RmlC-like_jellyroll"/>
</dbReference>
<dbReference type="SUPFAM" id="SSF51182">
    <property type="entry name" value="RmlC-like cupins"/>
    <property type="match status" value="1"/>
</dbReference>
<dbReference type="InterPro" id="IPR012093">
    <property type="entry name" value="Pirin"/>
</dbReference>
<dbReference type="PANTHER" id="PTHR43212">
    <property type="entry name" value="QUERCETIN 2,3-DIOXYGENASE"/>
    <property type="match status" value="1"/>
</dbReference>
<dbReference type="OrthoDB" id="10261807at2759"/>
<evidence type="ECO:0000313" key="3">
    <source>
        <dbReference type="EMBL" id="ETO14735.1"/>
    </source>
</evidence>
<reference evidence="3 4" key="1">
    <citation type="journal article" date="2013" name="Curr. Biol.">
        <title>The Genome of the Foraminiferan Reticulomyxa filosa.</title>
        <authorList>
            <person name="Glockner G."/>
            <person name="Hulsmann N."/>
            <person name="Schleicher M."/>
            <person name="Noegel A.A."/>
            <person name="Eichinger L."/>
            <person name="Gallinger C."/>
            <person name="Pawlowski J."/>
            <person name="Sierra R."/>
            <person name="Euteneuer U."/>
            <person name="Pillet L."/>
            <person name="Moustafa A."/>
            <person name="Platzer M."/>
            <person name="Groth M."/>
            <person name="Szafranski K."/>
            <person name="Schliwa M."/>
        </authorList>
    </citation>
    <scope>NUCLEOTIDE SEQUENCE [LARGE SCALE GENOMIC DNA]</scope>
</reference>
<comment type="caution">
    <text evidence="3">The sequence shown here is derived from an EMBL/GenBank/DDBJ whole genome shotgun (WGS) entry which is preliminary data.</text>
</comment>
<feature type="domain" description="Quercetin 2,3-dioxygenase C-terminal cupin" evidence="2">
    <location>
        <begin position="174"/>
        <end position="218"/>
    </location>
</feature>
<evidence type="ECO:0000313" key="4">
    <source>
        <dbReference type="Proteomes" id="UP000023152"/>
    </source>
</evidence>
<accession>X6MNS5</accession>
<dbReference type="PANTHER" id="PTHR43212:SF3">
    <property type="entry name" value="QUERCETIN 2,3-DIOXYGENASE"/>
    <property type="match status" value="1"/>
</dbReference>